<dbReference type="Gene3D" id="3.60.21.70">
    <property type="entry name" value="PhoD-like phosphatase"/>
    <property type="match status" value="1"/>
</dbReference>
<evidence type="ECO:0000313" key="3">
    <source>
        <dbReference type="EMBL" id="MBP2356343.1"/>
    </source>
</evidence>
<comment type="caution">
    <text evidence="3">The sequence shown here is derived from an EMBL/GenBank/DDBJ whole genome shotgun (WGS) entry which is preliminary data.</text>
</comment>
<dbReference type="InterPro" id="IPR018946">
    <property type="entry name" value="PhoD-like_MPP"/>
</dbReference>
<keyword evidence="4" id="KW-1185">Reference proteome</keyword>
<organism evidence="3 4">
    <name type="scientific">Kribbella aluminosa</name>
    <dbReference type="NCBI Taxonomy" id="416017"/>
    <lineage>
        <taxon>Bacteria</taxon>
        <taxon>Bacillati</taxon>
        <taxon>Actinomycetota</taxon>
        <taxon>Actinomycetes</taxon>
        <taxon>Propionibacteriales</taxon>
        <taxon>Kribbellaceae</taxon>
        <taxon>Kribbella</taxon>
    </lineage>
</organism>
<dbReference type="PANTHER" id="PTHR43606">
    <property type="entry name" value="PHOSPHATASE, PUTATIVE (AFU_ORTHOLOGUE AFUA_6G08710)-RELATED"/>
    <property type="match status" value="1"/>
</dbReference>
<evidence type="ECO:0000313" key="4">
    <source>
        <dbReference type="Proteomes" id="UP000755585"/>
    </source>
</evidence>
<gene>
    <name evidence="3" type="ORF">JOF29_007453</name>
</gene>
<accession>A0ABS4UXE8</accession>
<dbReference type="PANTHER" id="PTHR43606:SF2">
    <property type="entry name" value="ALKALINE PHOSPHATASE FAMILY PROTEIN (AFU_ORTHOLOGUE AFUA_5G03860)"/>
    <property type="match status" value="1"/>
</dbReference>
<reference evidence="3 4" key="1">
    <citation type="submission" date="2021-03" db="EMBL/GenBank/DDBJ databases">
        <title>Sequencing the genomes of 1000 actinobacteria strains.</title>
        <authorList>
            <person name="Klenk H.-P."/>
        </authorList>
    </citation>
    <scope>NUCLEOTIDE SEQUENCE [LARGE SCALE GENOMIC DNA]</scope>
    <source>
        <strain evidence="3 4">DSM 18824</strain>
    </source>
</reference>
<evidence type="ECO:0000259" key="2">
    <source>
        <dbReference type="Pfam" id="PF09423"/>
    </source>
</evidence>
<dbReference type="Proteomes" id="UP000755585">
    <property type="component" value="Unassembled WGS sequence"/>
</dbReference>
<dbReference type="InterPro" id="IPR038607">
    <property type="entry name" value="PhoD-like_sf"/>
</dbReference>
<feature type="domain" description="PhoD-like phosphatase metallophosphatase" evidence="2">
    <location>
        <begin position="2"/>
        <end position="88"/>
    </location>
</feature>
<dbReference type="EMBL" id="JAGINT010000002">
    <property type="protein sequence ID" value="MBP2356343.1"/>
    <property type="molecule type" value="Genomic_DNA"/>
</dbReference>
<proteinExistence type="predicted"/>
<dbReference type="InterPro" id="IPR052900">
    <property type="entry name" value="Phospholipid_Metab_Enz"/>
</dbReference>
<protein>
    <submittedName>
        <fullName evidence="3">Phosphodiesterase/alkaline phosphatase D-like protein</fullName>
    </submittedName>
</protein>
<sequence length="119" mass="12617">MDRAVRNPVVLTGDVHRAWASDLKADYNNANSATIGTELVTSSVTSSGDGDGSTSVPDVGTNPWLQFYNNRRGYVRATVSPTELRADFRNVAKVSEHGAAAATVKSFVVQDGHPGLQAV</sequence>
<dbReference type="Pfam" id="PF09423">
    <property type="entry name" value="PhoD"/>
    <property type="match status" value="1"/>
</dbReference>
<feature type="region of interest" description="Disordered" evidence="1">
    <location>
        <begin position="42"/>
        <end position="61"/>
    </location>
</feature>
<name>A0ABS4UXE8_9ACTN</name>
<feature type="compositionally biased region" description="Low complexity" evidence="1">
    <location>
        <begin position="42"/>
        <end position="60"/>
    </location>
</feature>
<evidence type="ECO:0000256" key="1">
    <source>
        <dbReference type="SAM" id="MobiDB-lite"/>
    </source>
</evidence>